<accession>A0A937HW32</accession>
<keyword evidence="5 6" id="KW-0342">GTP-binding</keyword>
<dbReference type="InterPro" id="IPR004520">
    <property type="entry name" value="GTPase_MnmE"/>
</dbReference>
<evidence type="ECO:0000256" key="5">
    <source>
        <dbReference type="ARBA" id="ARBA00023134"/>
    </source>
</evidence>
<dbReference type="NCBIfam" id="TIGR00231">
    <property type="entry name" value="small_GTP"/>
    <property type="match status" value="1"/>
</dbReference>
<feature type="binding site" evidence="6">
    <location>
        <position position="248"/>
    </location>
    <ligand>
        <name>Mg(2+)</name>
        <dbReference type="ChEBI" id="CHEBI:18420"/>
    </ligand>
</feature>
<protein>
    <recommendedName>
        <fullName evidence="6">tRNA modification GTPase MnmE</fullName>
        <ecNumber evidence="6">3.6.-.-</ecNumber>
    </recommendedName>
</protein>
<evidence type="ECO:0000313" key="11">
    <source>
        <dbReference type="EMBL" id="MBL6811464.1"/>
    </source>
</evidence>
<evidence type="ECO:0000256" key="7">
    <source>
        <dbReference type="RuleBase" id="RU003313"/>
    </source>
</evidence>
<reference evidence="11" key="1">
    <citation type="submission" date="2020-10" db="EMBL/GenBank/DDBJ databases">
        <title>Microbiome of the Black Sea water column analyzed by genome centric metagenomics.</title>
        <authorList>
            <person name="Cabello-Yeves P.J."/>
            <person name="Callieri C."/>
            <person name="Picazo A."/>
            <person name="Mehrshad M."/>
            <person name="Haro-Moreno J.M."/>
            <person name="Roda-Garcia J."/>
            <person name="Dzembekova N."/>
            <person name="Slabakova V."/>
            <person name="Slabakova N."/>
            <person name="Moncheva S."/>
            <person name="Rodriguez-Valera F."/>
        </authorList>
    </citation>
    <scope>NUCLEOTIDE SEQUENCE</scope>
    <source>
        <strain evidence="11">BS307-5m-G49</strain>
    </source>
</reference>
<dbReference type="GO" id="GO:0005829">
    <property type="term" value="C:cytosol"/>
    <property type="evidence" value="ECO:0007669"/>
    <property type="project" value="TreeGrafter"/>
</dbReference>
<evidence type="ECO:0000256" key="1">
    <source>
        <dbReference type="ARBA" id="ARBA00011043"/>
    </source>
</evidence>
<dbReference type="InterPro" id="IPR005225">
    <property type="entry name" value="Small_GTP-bd"/>
</dbReference>
<dbReference type="InterPro" id="IPR018948">
    <property type="entry name" value="GTP-bd_TrmE_N"/>
</dbReference>
<dbReference type="NCBIfam" id="TIGR00450">
    <property type="entry name" value="mnmE_trmE_thdF"/>
    <property type="match status" value="1"/>
</dbReference>
<comment type="subunit">
    <text evidence="6">Homodimer. Heterotetramer of two MnmE and two MnmG subunits.</text>
</comment>
<dbReference type="InterPro" id="IPR006073">
    <property type="entry name" value="GTP-bd"/>
</dbReference>
<dbReference type="GO" id="GO:0046872">
    <property type="term" value="F:metal ion binding"/>
    <property type="evidence" value="ECO:0007669"/>
    <property type="project" value="UniProtKB-KW"/>
</dbReference>
<dbReference type="InterPro" id="IPR027368">
    <property type="entry name" value="MnmE_dom2"/>
</dbReference>
<dbReference type="InterPro" id="IPR027417">
    <property type="entry name" value="P-loop_NTPase"/>
</dbReference>
<dbReference type="AlphaFoldDB" id="A0A937HW32"/>
<keyword evidence="6" id="KW-0460">Magnesium</keyword>
<feature type="binding site" evidence="6">
    <location>
        <position position="24"/>
    </location>
    <ligand>
        <name>(6S)-5-formyl-5,6,7,8-tetrahydrofolate</name>
        <dbReference type="ChEBI" id="CHEBI:57457"/>
    </ligand>
</feature>
<dbReference type="Proteomes" id="UP000744438">
    <property type="component" value="Unassembled WGS sequence"/>
</dbReference>
<dbReference type="EC" id="3.6.-.-" evidence="6"/>
<dbReference type="GO" id="GO:0003924">
    <property type="term" value="F:GTPase activity"/>
    <property type="evidence" value="ECO:0007669"/>
    <property type="project" value="UniProtKB-UniRule"/>
</dbReference>
<dbReference type="Pfam" id="PF01926">
    <property type="entry name" value="MMR_HSR1"/>
    <property type="match status" value="1"/>
</dbReference>
<organism evidence="11 12">
    <name type="scientific">SAR86 cluster bacterium</name>
    <dbReference type="NCBI Taxonomy" id="2030880"/>
    <lineage>
        <taxon>Bacteria</taxon>
        <taxon>Pseudomonadati</taxon>
        <taxon>Pseudomonadota</taxon>
        <taxon>Gammaproteobacteria</taxon>
        <taxon>SAR86 cluster</taxon>
    </lineage>
</organism>
<keyword evidence="2 6" id="KW-0819">tRNA processing</keyword>
<keyword evidence="6" id="KW-0479">Metal-binding</keyword>
<feature type="domain" description="MnmE helical" evidence="10">
    <location>
        <begin position="121"/>
        <end position="430"/>
    </location>
</feature>
<feature type="domain" description="GTP-binding protein TrmE N-terminal" evidence="9">
    <location>
        <begin position="7"/>
        <end position="118"/>
    </location>
</feature>
<dbReference type="Pfam" id="PF12631">
    <property type="entry name" value="MnmE_helical"/>
    <property type="match status" value="1"/>
</dbReference>
<evidence type="ECO:0000256" key="4">
    <source>
        <dbReference type="ARBA" id="ARBA00022958"/>
    </source>
</evidence>
<evidence type="ECO:0000256" key="3">
    <source>
        <dbReference type="ARBA" id="ARBA00022741"/>
    </source>
</evidence>
<evidence type="ECO:0000259" key="9">
    <source>
        <dbReference type="Pfam" id="PF10396"/>
    </source>
</evidence>
<evidence type="ECO:0000259" key="10">
    <source>
        <dbReference type="Pfam" id="PF12631"/>
    </source>
</evidence>
<comment type="cofactor">
    <cofactor evidence="6">
        <name>K(+)</name>
        <dbReference type="ChEBI" id="CHEBI:29103"/>
    </cofactor>
    <text evidence="6">Binds 1 potassium ion per subunit.</text>
</comment>
<feature type="binding site" evidence="6">
    <location>
        <position position="433"/>
    </location>
    <ligand>
        <name>(6S)-5-formyl-5,6,7,8-tetrahydrofolate</name>
        <dbReference type="ChEBI" id="CHEBI:57457"/>
    </ligand>
</feature>
<dbReference type="Gene3D" id="3.30.1360.120">
    <property type="entry name" value="Probable tRNA modification gtpase trme, domain 1"/>
    <property type="match status" value="1"/>
</dbReference>
<keyword evidence="4 6" id="KW-0630">Potassium</keyword>
<comment type="similarity">
    <text evidence="1 6 7">Belongs to the TRAFAC class TrmE-Era-EngA-EngB-Septin-like GTPase superfamily. TrmE GTPase family.</text>
</comment>
<name>A0A937HW32_9GAMM</name>
<keyword evidence="3 6" id="KW-0547">Nucleotide-binding</keyword>
<dbReference type="Pfam" id="PF10396">
    <property type="entry name" value="TrmE_N"/>
    <property type="match status" value="1"/>
</dbReference>
<comment type="caution">
    <text evidence="11">The sequence shown here is derived from an EMBL/GenBank/DDBJ whole genome shotgun (WGS) entry which is preliminary data.</text>
</comment>
<feature type="domain" description="G" evidence="8">
    <location>
        <begin position="215"/>
        <end position="323"/>
    </location>
</feature>
<keyword evidence="6" id="KW-0378">Hydrolase</keyword>
<dbReference type="EMBL" id="JADHQC010000003">
    <property type="protein sequence ID" value="MBL6811464.1"/>
    <property type="molecule type" value="Genomic_DNA"/>
</dbReference>
<dbReference type="InterPro" id="IPR025867">
    <property type="entry name" value="MnmE_helical"/>
</dbReference>
<gene>
    <name evidence="6 11" type="primary">mnmE</name>
    <name evidence="6" type="synonym">trmE</name>
    <name evidence="11" type="ORF">ISQ63_01115</name>
</gene>
<keyword evidence="6" id="KW-0963">Cytoplasm</keyword>
<evidence type="ECO:0000259" key="8">
    <source>
        <dbReference type="Pfam" id="PF01926"/>
    </source>
</evidence>
<dbReference type="Gene3D" id="3.40.50.300">
    <property type="entry name" value="P-loop containing nucleotide triphosphate hydrolases"/>
    <property type="match status" value="1"/>
</dbReference>
<dbReference type="GO" id="GO:0030488">
    <property type="term" value="P:tRNA methylation"/>
    <property type="evidence" value="ECO:0007669"/>
    <property type="project" value="TreeGrafter"/>
</dbReference>
<evidence type="ECO:0000256" key="2">
    <source>
        <dbReference type="ARBA" id="ARBA00022694"/>
    </source>
</evidence>
<feature type="binding site" evidence="6">
    <location>
        <position position="227"/>
    </location>
    <ligand>
        <name>Mg(2+)</name>
        <dbReference type="ChEBI" id="CHEBI:18420"/>
    </ligand>
</feature>
<sequence>MLSKNETIVACSSPPGRGAISTIRLSGNKAISIIQKITNNKLKKQISVVKFPLDVDLIEKCVLTIFRSPHSYTGEDLIEISTHGNPYIVERVIEKCLNSGAKVAKPGEFTLRAFLNNKLSLDQSEAVIEIINANSRASLKASQNSLEGGLKVKISKIQEKLRDTRVLVETLIDFADEDVDIYIDEVISKIDEFKKFYKKFNEDMKAYNSITNDVKVVVIGPPNSGKSTLINAIIGKKVSIVHEKQGTTRDVVTSSCLIDGIRFVFSDTAGIRKTSDQIEEEGIKLSKKALKSADIVIYMVDKEKDFYKLPIIKSKKNIFVLNKIDLCNKKAPEGGFAISAKTKKNLSLLKKALTHNFLKLNQEELLSVNFRHLDLIKKAYKSIALISPGLVSSNLELVAENLRKCDEFLGEIYDPISSDEMLGKIFDKFCIGK</sequence>
<dbReference type="HAMAP" id="MF_00379">
    <property type="entry name" value="GTPase_MnmE"/>
    <property type="match status" value="1"/>
</dbReference>
<dbReference type="PANTHER" id="PTHR42714">
    <property type="entry name" value="TRNA MODIFICATION GTPASE GTPBP3"/>
    <property type="match status" value="1"/>
</dbReference>
<evidence type="ECO:0000313" key="12">
    <source>
        <dbReference type="Proteomes" id="UP000744438"/>
    </source>
</evidence>
<dbReference type="CDD" id="cd14858">
    <property type="entry name" value="TrmE_N"/>
    <property type="match status" value="1"/>
</dbReference>
<feature type="binding site" evidence="6">
    <location>
        <position position="118"/>
    </location>
    <ligand>
        <name>(6S)-5-formyl-5,6,7,8-tetrahydrofolate</name>
        <dbReference type="ChEBI" id="CHEBI:57457"/>
    </ligand>
</feature>
<comment type="function">
    <text evidence="6">Exhibits a very high intrinsic GTPase hydrolysis rate. Involved in the addition of a carboxymethylaminomethyl (cmnm) group at the wobble position (U34) of certain tRNAs, forming tRNA-cmnm(5)s(2)U34.</text>
</comment>
<evidence type="ECO:0000256" key="6">
    <source>
        <dbReference type="HAMAP-Rule" id="MF_00379"/>
    </source>
</evidence>
<dbReference type="InterPro" id="IPR031168">
    <property type="entry name" value="G_TrmE"/>
</dbReference>
<comment type="caution">
    <text evidence="6">Lacks conserved residue(s) required for the propagation of feature annotation.</text>
</comment>
<dbReference type="SUPFAM" id="SSF52540">
    <property type="entry name" value="P-loop containing nucleoside triphosphate hydrolases"/>
    <property type="match status" value="1"/>
</dbReference>
<comment type="subcellular location">
    <subcellularLocation>
        <location evidence="6">Cytoplasm</location>
    </subcellularLocation>
</comment>
<dbReference type="GO" id="GO:0005525">
    <property type="term" value="F:GTP binding"/>
    <property type="evidence" value="ECO:0007669"/>
    <property type="project" value="UniProtKB-UniRule"/>
</dbReference>
<dbReference type="PANTHER" id="PTHR42714:SF2">
    <property type="entry name" value="TRNA MODIFICATION GTPASE GTPBP3, MITOCHONDRIAL"/>
    <property type="match status" value="1"/>
</dbReference>
<dbReference type="CDD" id="cd04164">
    <property type="entry name" value="trmE"/>
    <property type="match status" value="1"/>
</dbReference>
<dbReference type="InterPro" id="IPR027266">
    <property type="entry name" value="TrmE/GcvT-like"/>
</dbReference>
<feature type="binding site" evidence="6">
    <location>
        <begin position="267"/>
        <end position="270"/>
    </location>
    <ligand>
        <name>GTP</name>
        <dbReference type="ChEBI" id="CHEBI:37565"/>
    </ligand>
</feature>
<proteinExistence type="inferred from homology"/>
<feature type="binding site" evidence="6">
    <location>
        <position position="79"/>
    </location>
    <ligand>
        <name>(6S)-5-formyl-5,6,7,8-tetrahydrofolate</name>
        <dbReference type="ChEBI" id="CHEBI:57457"/>
    </ligand>
</feature>
<dbReference type="GO" id="GO:0002098">
    <property type="term" value="P:tRNA wobble uridine modification"/>
    <property type="evidence" value="ECO:0007669"/>
    <property type="project" value="TreeGrafter"/>
</dbReference>
<feature type="binding site" evidence="6">
    <location>
        <begin position="223"/>
        <end position="228"/>
    </location>
    <ligand>
        <name>GTP</name>
        <dbReference type="ChEBI" id="CHEBI:37565"/>
    </ligand>
</feature>
<dbReference type="Gene3D" id="1.20.120.430">
    <property type="entry name" value="tRNA modification GTPase MnmE domain 2"/>
    <property type="match status" value="1"/>
</dbReference>